<organism evidence="1 2">
    <name type="scientific">Nocardioides hankookensis</name>
    <dbReference type="NCBI Taxonomy" id="443157"/>
    <lineage>
        <taxon>Bacteria</taxon>
        <taxon>Bacillati</taxon>
        <taxon>Actinomycetota</taxon>
        <taxon>Actinomycetes</taxon>
        <taxon>Propionibacteriales</taxon>
        <taxon>Nocardioidaceae</taxon>
        <taxon>Nocardioides</taxon>
    </lineage>
</organism>
<dbReference type="Pfam" id="PF21863">
    <property type="entry name" value="HTH_67"/>
    <property type="match status" value="1"/>
</dbReference>
<dbReference type="Proteomes" id="UP001596135">
    <property type="component" value="Unassembled WGS sequence"/>
</dbReference>
<dbReference type="RefSeq" id="WP_379154377.1">
    <property type="nucleotide sequence ID" value="NZ_JBHSRJ010000004.1"/>
</dbReference>
<reference evidence="2" key="1">
    <citation type="journal article" date="2019" name="Int. J. Syst. Evol. Microbiol.">
        <title>The Global Catalogue of Microorganisms (GCM) 10K type strain sequencing project: providing services to taxonomists for standard genome sequencing and annotation.</title>
        <authorList>
            <consortium name="The Broad Institute Genomics Platform"/>
            <consortium name="The Broad Institute Genome Sequencing Center for Infectious Disease"/>
            <person name="Wu L."/>
            <person name="Ma J."/>
        </authorList>
    </citation>
    <scope>NUCLEOTIDE SEQUENCE [LARGE SCALE GENOMIC DNA]</scope>
    <source>
        <strain evidence="2">CCUG 54522</strain>
    </source>
</reference>
<accession>A0ABW1LL36</accession>
<dbReference type="InterPro" id="IPR054058">
    <property type="entry name" value="HTH_67"/>
</dbReference>
<evidence type="ECO:0000313" key="1">
    <source>
        <dbReference type="EMBL" id="MFC6043922.1"/>
    </source>
</evidence>
<dbReference type="NCBIfam" id="NF047719">
    <property type="entry name" value="SCO6745_fam_HTH"/>
    <property type="match status" value="1"/>
</dbReference>
<gene>
    <name evidence="1" type="ORF">ACFPYL_12580</name>
</gene>
<keyword evidence="2" id="KW-1185">Reference proteome</keyword>
<proteinExistence type="predicted"/>
<sequence>MTHAAPVARQMFDLTEPIALVNFFSDEPNEAMAALGFTNYWDGYFAGRSAPLGRVPAEVVDAAFYNFGEGEVARHLPKVWGTTTPEAAHAARQQGCVAALRRILGGLVETPGLARAAELLAQAAVSAPVHGRVMYAGLRSLPVPEEPVCRLWHAANMLREHRGDGHIVALVSEQVGGLEAHVLAALDMEIYPAESFGRIHHLPAARLATLMAGLRDRGLVDAAGRLTEAGRATKDRVEALTDVLAEAPYDGLTAAELDELVACLEPIARPAAGDGLAVAWSVLVAAFEDVSCATLLPVVDGMTPKEREGFDRFLGWRTRPKKHASDRSEPSPQEVYAEWMKTAFGPTLRAEGMRGSGGRFEFPSDVVWAQLGFQKSTYSDAQEVRFTVNLSVIQREMWEEQHTAKPHLGKSPSPSFHYGAWADQVRIGLLAPDGEDKWWRIVRGVQSSEVRDDVLHDLLTYAVPWLRTRVR</sequence>
<comment type="caution">
    <text evidence="1">The sequence shown here is derived from an EMBL/GenBank/DDBJ whole genome shotgun (WGS) entry which is preliminary data.</text>
</comment>
<name>A0ABW1LL36_9ACTN</name>
<protein>
    <submittedName>
        <fullName evidence="1">DUF4304 domain-containing protein</fullName>
    </submittedName>
</protein>
<dbReference type="Pfam" id="PF14137">
    <property type="entry name" value="DUF4304"/>
    <property type="match status" value="1"/>
</dbReference>
<dbReference type="InterPro" id="IPR025412">
    <property type="entry name" value="DUF4304"/>
</dbReference>
<dbReference type="EMBL" id="JBHSRJ010000004">
    <property type="protein sequence ID" value="MFC6043922.1"/>
    <property type="molecule type" value="Genomic_DNA"/>
</dbReference>
<evidence type="ECO:0000313" key="2">
    <source>
        <dbReference type="Proteomes" id="UP001596135"/>
    </source>
</evidence>